<dbReference type="Gene3D" id="2.30.40.10">
    <property type="entry name" value="Urease, subunit C, domain 1"/>
    <property type="match status" value="1"/>
</dbReference>
<evidence type="ECO:0000256" key="6">
    <source>
        <dbReference type="HAMAP-Rule" id="MF_01518"/>
    </source>
</evidence>
<feature type="domain" description="Amidohydrolase-related" evidence="7">
    <location>
        <begin position="50"/>
        <end position="333"/>
    </location>
</feature>
<evidence type="ECO:0000256" key="5">
    <source>
        <dbReference type="ARBA" id="ARBA00047720"/>
    </source>
</evidence>
<gene>
    <name evidence="6" type="primary">ade</name>
    <name evidence="9" type="ORF">IV67_GL000372</name>
</gene>
<dbReference type="InterPro" id="IPR026912">
    <property type="entry name" value="Adenine_deam_C"/>
</dbReference>
<sequence>MLHIVNAHILNVFNQTFEKTELWIESGKIYLRGTSSELVADETYDAKGQYLVPGLIDAHMHIESSLLRPAELGRVLAAHGVTSAVADPHELASVSGTQGLDYMLADARKSPVRFSFMLPSSVPATAFEHAGAILQAQDLEPFYAQPEVNGLAEVMDYPAVMNGDPDMLRKISDAKKHGKHVDGHAAGLTREQLAVYRKYGITTDHEATSVQEAQARLDAGMSVLIRQGTVEADELALLPAVNTTNQQAFSFATDDKSVNDLVEHGSIDESVQMAIAAGLSPEQAYSMASYHAALAERLTDIGALTDGYYADLVVLQDKNHFKPQHVMINGAWVDEQPVETAERHDMPLNFTFNQHDLVLPIQANQKAHVIKVMPHHITTEHEITEVPTKDDQFVSDDVYNKMVVIERYHDLGHALGIINGLGLRKGAIGQTVAHDSHNVIIAGADDTAMQLAADTLRDMQGGQVVVIDENHIVTLPLEIGGLMSNQPYEQVYERVQALKNAFHEISDINFDPFLTLSFMALPVIPSLKLTDQGLFDFEKFTFIDLVE</sequence>
<dbReference type="SUPFAM" id="SSF51338">
    <property type="entry name" value="Composite domain of metallo-dependent hydrolases"/>
    <property type="match status" value="1"/>
</dbReference>
<evidence type="ECO:0000313" key="9">
    <source>
        <dbReference type="EMBL" id="KRN76863.1"/>
    </source>
</evidence>
<name>A0A0R2JHU0_9LACO</name>
<proteinExistence type="inferred from homology"/>
<comment type="cofactor">
    <cofactor evidence="6">
        <name>Mn(2+)</name>
        <dbReference type="ChEBI" id="CHEBI:29035"/>
    </cofactor>
</comment>
<dbReference type="NCBIfam" id="TIGR01178">
    <property type="entry name" value="ade"/>
    <property type="match status" value="1"/>
</dbReference>
<dbReference type="Proteomes" id="UP000051673">
    <property type="component" value="Unassembled WGS sequence"/>
</dbReference>
<dbReference type="SUPFAM" id="SSF51556">
    <property type="entry name" value="Metallo-dependent hydrolases"/>
    <property type="match status" value="1"/>
</dbReference>
<dbReference type="PATRIC" id="fig|1620.3.peg.377"/>
<dbReference type="AlphaFoldDB" id="A0A0R2JHU0"/>
<evidence type="ECO:0000256" key="2">
    <source>
        <dbReference type="ARBA" id="ARBA00012782"/>
    </source>
</evidence>
<comment type="catalytic activity">
    <reaction evidence="5 6">
        <text>adenine + H2O + H(+) = hypoxanthine + NH4(+)</text>
        <dbReference type="Rhea" id="RHEA:23688"/>
        <dbReference type="ChEBI" id="CHEBI:15377"/>
        <dbReference type="ChEBI" id="CHEBI:15378"/>
        <dbReference type="ChEBI" id="CHEBI:16708"/>
        <dbReference type="ChEBI" id="CHEBI:17368"/>
        <dbReference type="ChEBI" id="CHEBI:28938"/>
        <dbReference type="EC" id="3.5.4.2"/>
    </reaction>
</comment>
<dbReference type="PANTHER" id="PTHR11113">
    <property type="entry name" value="N-ACETYLGLUCOSAMINE-6-PHOSPHATE DEACETYLASE"/>
    <property type="match status" value="1"/>
</dbReference>
<keyword evidence="4 6" id="KW-0464">Manganese</keyword>
<dbReference type="InterPro" id="IPR011059">
    <property type="entry name" value="Metal-dep_hydrolase_composite"/>
</dbReference>
<dbReference type="STRING" id="1620.IV67_GL000372"/>
<evidence type="ECO:0000259" key="8">
    <source>
        <dbReference type="Pfam" id="PF13382"/>
    </source>
</evidence>
<dbReference type="RefSeq" id="WP_057787622.1">
    <property type="nucleotide sequence ID" value="NZ_JQCD01000024.1"/>
</dbReference>
<dbReference type="HAMAP" id="MF_01518">
    <property type="entry name" value="Adenine_deamin"/>
    <property type="match status" value="1"/>
</dbReference>
<dbReference type="Gene3D" id="3.20.20.140">
    <property type="entry name" value="Metal-dependent hydrolases"/>
    <property type="match status" value="1"/>
</dbReference>
<dbReference type="GO" id="GO:0000034">
    <property type="term" value="F:adenine deaminase activity"/>
    <property type="evidence" value="ECO:0007669"/>
    <property type="project" value="UniProtKB-UniRule"/>
</dbReference>
<dbReference type="GO" id="GO:0006146">
    <property type="term" value="P:adenine catabolic process"/>
    <property type="evidence" value="ECO:0007669"/>
    <property type="project" value="InterPro"/>
</dbReference>
<evidence type="ECO:0000259" key="7">
    <source>
        <dbReference type="Pfam" id="PF01979"/>
    </source>
</evidence>
<keyword evidence="10" id="KW-1185">Reference proteome</keyword>
<dbReference type="OrthoDB" id="9775607at2"/>
<comment type="caution">
    <text evidence="9">The sequence shown here is derived from an EMBL/GenBank/DDBJ whole genome shotgun (WGS) entry which is preliminary data.</text>
</comment>
<protein>
    <recommendedName>
        <fullName evidence="2 6">Adenine deaminase</fullName>
        <shortName evidence="6">Adenase</shortName>
        <shortName evidence="6">Adenine aminase</shortName>
        <ecNumber evidence="2 6">3.5.4.2</ecNumber>
    </recommendedName>
</protein>
<organism evidence="9 10">
    <name type="scientific">Weissella minor</name>
    <dbReference type="NCBI Taxonomy" id="1620"/>
    <lineage>
        <taxon>Bacteria</taxon>
        <taxon>Bacillati</taxon>
        <taxon>Bacillota</taxon>
        <taxon>Bacilli</taxon>
        <taxon>Lactobacillales</taxon>
        <taxon>Lactobacillaceae</taxon>
        <taxon>Weissella</taxon>
    </lineage>
</organism>
<feature type="domain" description="Adenine deaminase C-terminal" evidence="8">
    <location>
        <begin position="377"/>
        <end position="540"/>
    </location>
</feature>
<keyword evidence="3 6" id="KW-0378">Hydrolase</keyword>
<dbReference type="InterPro" id="IPR032466">
    <property type="entry name" value="Metal_Hydrolase"/>
</dbReference>
<evidence type="ECO:0000256" key="4">
    <source>
        <dbReference type="ARBA" id="ARBA00023211"/>
    </source>
</evidence>
<dbReference type="CDD" id="cd01295">
    <property type="entry name" value="AdeC"/>
    <property type="match status" value="1"/>
</dbReference>
<dbReference type="Pfam" id="PF01979">
    <property type="entry name" value="Amidohydro_1"/>
    <property type="match status" value="1"/>
</dbReference>
<dbReference type="EC" id="3.5.4.2" evidence="2 6"/>
<evidence type="ECO:0000313" key="10">
    <source>
        <dbReference type="Proteomes" id="UP000051673"/>
    </source>
</evidence>
<dbReference type="PANTHER" id="PTHR11113:SF2">
    <property type="entry name" value="ADENINE DEAMINASE"/>
    <property type="match status" value="1"/>
</dbReference>
<dbReference type="EMBL" id="JQCD01000024">
    <property type="protein sequence ID" value="KRN76863.1"/>
    <property type="molecule type" value="Genomic_DNA"/>
</dbReference>
<comment type="similarity">
    <text evidence="1 6">Belongs to the metallo-dependent hydrolases superfamily. Adenine deaminase family.</text>
</comment>
<dbReference type="Pfam" id="PF13382">
    <property type="entry name" value="Adenine_deam_C"/>
    <property type="match status" value="1"/>
</dbReference>
<dbReference type="InterPro" id="IPR006679">
    <property type="entry name" value="Adenine_deam"/>
</dbReference>
<evidence type="ECO:0000256" key="3">
    <source>
        <dbReference type="ARBA" id="ARBA00022801"/>
    </source>
</evidence>
<reference evidence="9 10" key="1">
    <citation type="journal article" date="2015" name="Genome Announc.">
        <title>Expanding the biotechnology potential of lactobacilli through comparative genomics of 213 strains and associated genera.</title>
        <authorList>
            <person name="Sun Z."/>
            <person name="Harris H.M."/>
            <person name="McCann A."/>
            <person name="Guo C."/>
            <person name="Argimon S."/>
            <person name="Zhang W."/>
            <person name="Yang X."/>
            <person name="Jeffery I.B."/>
            <person name="Cooney J.C."/>
            <person name="Kagawa T.F."/>
            <person name="Liu W."/>
            <person name="Song Y."/>
            <person name="Salvetti E."/>
            <person name="Wrobel A."/>
            <person name="Rasinkangas P."/>
            <person name="Parkhill J."/>
            <person name="Rea M.C."/>
            <person name="O'Sullivan O."/>
            <person name="Ritari J."/>
            <person name="Douillard F.P."/>
            <person name="Paul Ross R."/>
            <person name="Yang R."/>
            <person name="Briner A.E."/>
            <person name="Felis G.E."/>
            <person name="de Vos W.M."/>
            <person name="Barrangou R."/>
            <person name="Klaenhammer T.R."/>
            <person name="Caufield P.W."/>
            <person name="Cui Y."/>
            <person name="Zhang H."/>
            <person name="O'Toole P.W."/>
        </authorList>
    </citation>
    <scope>NUCLEOTIDE SEQUENCE [LARGE SCALE GENOMIC DNA]</scope>
    <source>
        <strain evidence="9 10">DSM 20014</strain>
    </source>
</reference>
<evidence type="ECO:0000256" key="1">
    <source>
        <dbReference type="ARBA" id="ARBA00006773"/>
    </source>
</evidence>
<accession>A0A0R2JHU0</accession>
<dbReference type="InterPro" id="IPR006680">
    <property type="entry name" value="Amidohydro-rel"/>
</dbReference>